<name>A0A0R1ZJX3_9LACO</name>
<sequence>MAFSKIAIVDQGPSLSGTVEITYQSTLSLVPGKLDGKYYVYEVDGVERSAAYYL</sequence>
<dbReference type="EMBL" id="AYYO01000027">
    <property type="protein sequence ID" value="KRM55240.1"/>
    <property type="molecule type" value="Genomic_DNA"/>
</dbReference>
<comment type="caution">
    <text evidence="1">The sequence shown here is derived from an EMBL/GenBank/DDBJ whole genome shotgun (WGS) entry which is preliminary data.</text>
</comment>
<reference evidence="1 2" key="1">
    <citation type="journal article" date="2015" name="Genome Announc.">
        <title>Expanding the biotechnology potential of lactobacilli through comparative genomics of 213 strains and associated genera.</title>
        <authorList>
            <person name="Sun Z."/>
            <person name="Harris H.M."/>
            <person name="McCann A."/>
            <person name="Guo C."/>
            <person name="Argimon S."/>
            <person name="Zhang W."/>
            <person name="Yang X."/>
            <person name="Jeffery I.B."/>
            <person name="Cooney J.C."/>
            <person name="Kagawa T.F."/>
            <person name="Liu W."/>
            <person name="Song Y."/>
            <person name="Salvetti E."/>
            <person name="Wrobel A."/>
            <person name="Rasinkangas P."/>
            <person name="Parkhill J."/>
            <person name="Rea M.C."/>
            <person name="O'Sullivan O."/>
            <person name="Ritari J."/>
            <person name="Douillard F.P."/>
            <person name="Paul Ross R."/>
            <person name="Yang R."/>
            <person name="Briner A.E."/>
            <person name="Felis G.E."/>
            <person name="de Vos W.M."/>
            <person name="Barrangou R."/>
            <person name="Klaenhammer T.R."/>
            <person name="Caufield P.W."/>
            <person name="Cui Y."/>
            <person name="Zhang H."/>
            <person name="O'Toole P.W."/>
        </authorList>
    </citation>
    <scope>NUCLEOTIDE SEQUENCE [LARGE SCALE GENOMIC DNA]</scope>
    <source>
        <strain evidence="1 2">DSM 20505</strain>
    </source>
</reference>
<dbReference type="Proteomes" id="UP000051679">
    <property type="component" value="Unassembled WGS sequence"/>
</dbReference>
<protein>
    <submittedName>
        <fullName evidence="1">Uncharacterized protein</fullName>
    </submittedName>
</protein>
<keyword evidence="2" id="KW-1185">Reference proteome</keyword>
<organism evidence="1 2">
    <name type="scientific">Lacticaseibacillus sharpeae JCM 1186 = DSM 20505</name>
    <dbReference type="NCBI Taxonomy" id="1291052"/>
    <lineage>
        <taxon>Bacteria</taxon>
        <taxon>Bacillati</taxon>
        <taxon>Bacillota</taxon>
        <taxon>Bacilli</taxon>
        <taxon>Lactobacillales</taxon>
        <taxon>Lactobacillaceae</taxon>
        <taxon>Lacticaseibacillus</taxon>
    </lineage>
</organism>
<accession>A0A0R1ZJX3</accession>
<gene>
    <name evidence="1" type="ORF">FC18_GL001531</name>
</gene>
<dbReference type="AlphaFoldDB" id="A0A0R1ZJX3"/>
<evidence type="ECO:0000313" key="2">
    <source>
        <dbReference type="Proteomes" id="UP000051679"/>
    </source>
</evidence>
<proteinExistence type="predicted"/>
<evidence type="ECO:0000313" key="1">
    <source>
        <dbReference type="EMBL" id="KRM55240.1"/>
    </source>
</evidence>
<dbReference type="PATRIC" id="fig|1291052.5.peg.1554"/>